<keyword evidence="3 5" id="KW-0378">Hydrolase</keyword>
<dbReference type="PANTHER" id="PTHR42872:SF6">
    <property type="entry name" value="PROTEIN-GLUTAMATE METHYLESTERASE_PROTEIN-GLUTAMINE GLUTAMINASE"/>
    <property type="match status" value="1"/>
</dbReference>
<comment type="PTM">
    <text evidence="5">Phosphorylated by CheA. Phosphorylation of the N-terminal regulatory domain activates the methylesterase activity.</text>
</comment>
<gene>
    <name evidence="5" type="primary">cheB</name>
    <name evidence="10" type="ORF">AJ81_07710</name>
</gene>
<dbReference type="InterPro" id="IPR001789">
    <property type="entry name" value="Sig_transdc_resp-reg_receiver"/>
</dbReference>
<keyword evidence="2 5" id="KW-0145">Chemotaxis</keyword>
<keyword evidence="11" id="KW-1185">Reference proteome</keyword>
<dbReference type="SUPFAM" id="SSF52172">
    <property type="entry name" value="CheY-like"/>
    <property type="match status" value="1"/>
</dbReference>
<dbReference type="STRING" id="1123384.AJ81_07710"/>
<dbReference type="EMBL" id="CP007141">
    <property type="protein sequence ID" value="AJC74081.1"/>
    <property type="molecule type" value="Genomic_DNA"/>
</dbReference>
<dbReference type="PANTHER" id="PTHR42872">
    <property type="entry name" value="PROTEIN-GLUTAMATE METHYLESTERASE/PROTEIN-GLUTAMINE GLUTAMINASE"/>
    <property type="match status" value="1"/>
</dbReference>
<dbReference type="GO" id="GO:0008984">
    <property type="term" value="F:protein-glutamate methylesterase activity"/>
    <property type="evidence" value="ECO:0007669"/>
    <property type="project" value="UniProtKB-UniRule"/>
</dbReference>
<dbReference type="SMART" id="SM00448">
    <property type="entry name" value="REC"/>
    <property type="match status" value="1"/>
</dbReference>
<comment type="catalytic activity">
    <reaction evidence="4 5">
        <text>[protein]-L-glutamate 5-O-methyl ester + H2O = L-glutamyl-[protein] + methanol + H(+)</text>
        <dbReference type="Rhea" id="RHEA:23236"/>
        <dbReference type="Rhea" id="RHEA-COMP:10208"/>
        <dbReference type="Rhea" id="RHEA-COMP:10311"/>
        <dbReference type="ChEBI" id="CHEBI:15377"/>
        <dbReference type="ChEBI" id="CHEBI:15378"/>
        <dbReference type="ChEBI" id="CHEBI:17790"/>
        <dbReference type="ChEBI" id="CHEBI:29973"/>
        <dbReference type="ChEBI" id="CHEBI:82795"/>
        <dbReference type="EC" id="3.1.1.61"/>
    </reaction>
</comment>
<comment type="subcellular location">
    <subcellularLocation>
        <location evidence="5">Cytoplasm</location>
    </subcellularLocation>
</comment>
<dbReference type="PROSITE" id="PS50110">
    <property type="entry name" value="RESPONSE_REGULATORY"/>
    <property type="match status" value="1"/>
</dbReference>
<feature type="active site" evidence="5 6">
    <location>
        <position position="298"/>
    </location>
</feature>
<dbReference type="CDD" id="cd17541">
    <property type="entry name" value="REC_CheB-like"/>
    <property type="match status" value="1"/>
</dbReference>
<evidence type="ECO:0000313" key="11">
    <source>
        <dbReference type="Proteomes" id="UP000077469"/>
    </source>
</evidence>
<comment type="similarity">
    <text evidence="5">Belongs to the CheB family.</text>
</comment>
<evidence type="ECO:0000259" key="8">
    <source>
        <dbReference type="PROSITE" id="PS50110"/>
    </source>
</evidence>
<evidence type="ECO:0000259" key="9">
    <source>
        <dbReference type="PROSITE" id="PS50122"/>
    </source>
</evidence>
<dbReference type="GO" id="GO:0000156">
    <property type="term" value="F:phosphorelay response regulator activity"/>
    <property type="evidence" value="ECO:0007669"/>
    <property type="project" value="InterPro"/>
</dbReference>
<dbReference type="AlphaFoldDB" id="A0A0X1KS85"/>
<dbReference type="Pfam" id="PF01339">
    <property type="entry name" value="CheB_methylest"/>
    <property type="match status" value="1"/>
</dbReference>
<dbReference type="InterPro" id="IPR035909">
    <property type="entry name" value="CheB_C"/>
</dbReference>
<feature type="active site" evidence="5 6">
    <location>
        <position position="203"/>
    </location>
</feature>
<feature type="modified residue" description="4-aspartylphosphate" evidence="5 7">
    <location>
        <position position="56"/>
    </location>
</feature>
<dbReference type="PIRSF" id="PIRSF000876">
    <property type="entry name" value="RR_chemtxs_CheB"/>
    <property type="match status" value="1"/>
</dbReference>
<dbReference type="GO" id="GO:0050568">
    <property type="term" value="F:protein-glutamine glutaminase activity"/>
    <property type="evidence" value="ECO:0007669"/>
    <property type="project" value="UniProtKB-UniRule"/>
</dbReference>
<comment type="domain">
    <text evidence="5">Contains a C-terminal catalytic domain, and an N-terminal region which modulates catalytic activity.</text>
</comment>
<feature type="active site" evidence="5 6">
    <location>
        <position position="176"/>
    </location>
</feature>
<evidence type="ECO:0000313" key="10">
    <source>
        <dbReference type="EMBL" id="AJC74081.1"/>
    </source>
</evidence>
<name>A0A0X1KS85_9THEM</name>
<dbReference type="GO" id="GO:0005737">
    <property type="term" value="C:cytoplasm"/>
    <property type="evidence" value="ECO:0007669"/>
    <property type="project" value="UniProtKB-SubCell"/>
</dbReference>
<evidence type="ECO:0000256" key="5">
    <source>
        <dbReference type="HAMAP-Rule" id="MF_00099"/>
    </source>
</evidence>
<feature type="domain" description="CheB-type methylesterase" evidence="9">
    <location>
        <begin position="163"/>
        <end position="356"/>
    </location>
</feature>
<evidence type="ECO:0000256" key="6">
    <source>
        <dbReference type="PROSITE-ProRule" id="PRU00050"/>
    </source>
</evidence>
<dbReference type="InterPro" id="IPR000673">
    <property type="entry name" value="Sig_transdc_resp-reg_Me-estase"/>
</dbReference>
<dbReference type="PROSITE" id="PS50122">
    <property type="entry name" value="CHEB"/>
    <property type="match status" value="1"/>
</dbReference>
<dbReference type="InterPro" id="IPR008248">
    <property type="entry name" value="CheB-like"/>
</dbReference>
<keyword evidence="5 7" id="KW-0597">Phosphoprotein</keyword>
<dbReference type="GO" id="GO:0006935">
    <property type="term" value="P:chemotaxis"/>
    <property type="evidence" value="ECO:0007669"/>
    <property type="project" value="UniProtKB-UniRule"/>
</dbReference>
<accession>A0A0X1KS85</accession>
<feature type="domain" description="Response regulatory" evidence="8">
    <location>
        <begin position="5"/>
        <end position="122"/>
    </location>
</feature>
<organism evidence="10 11">
    <name type="scientific">Pseudothermotoga hypogea DSM 11164 = NBRC 106472</name>
    <dbReference type="NCBI Taxonomy" id="1123384"/>
    <lineage>
        <taxon>Bacteria</taxon>
        <taxon>Thermotogati</taxon>
        <taxon>Thermotogota</taxon>
        <taxon>Thermotogae</taxon>
        <taxon>Thermotogales</taxon>
        <taxon>Thermotogaceae</taxon>
        <taxon>Pseudothermotoga</taxon>
    </lineage>
</organism>
<reference evidence="10 11" key="1">
    <citation type="submission" date="2014-01" db="EMBL/GenBank/DDBJ databases">
        <title>Genome sequencing of Thermotog hypogea.</title>
        <authorList>
            <person name="Zhang X."/>
            <person name="Alvare G."/>
            <person name="Fristensky B."/>
            <person name="Chen L."/>
            <person name="Suen T."/>
            <person name="Chen Q."/>
            <person name="Ma K."/>
        </authorList>
    </citation>
    <scope>NUCLEOTIDE SEQUENCE [LARGE SCALE GENOMIC DNA]</scope>
    <source>
        <strain evidence="10 11">DSM 11164</strain>
    </source>
</reference>
<dbReference type="Gene3D" id="3.40.50.2300">
    <property type="match status" value="1"/>
</dbReference>
<dbReference type="HAMAP" id="MF_00099">
    <property type="entry name" value="CheB_chemtxs"/>
    <property type="match status" value="1"/>
</dbReference>
<dbReference type="NCBIfam" id="NF001965">
    <property type="entry name" value="PRK00742.1"/>
    <property type="match status" value="1"/>
</dbReference>
<evidence type="ECO:0000256" key="2">
    <source>
        <dbReference type="ARBA" id="ARBA00022500"/>
    </source>
</evidence>
<evidence type="ECO:0000256" key="1">
    <source>
        <dbReference type="ARBA" id="ARBA00022490"/>
    </source>
</evidence>
<evidence type="ECO:0000256" key="4">
    <source>
        <dbReference type="ARBA" id="ARBA00048267"/>
    </source>
</evidence>
<dbReference type="InterPro" id="IPR011006">
    <property type="entry name" value="CheY-like_superfamily"/>
</dbReference>
<sequence length="358" mass="38627">MPKIRVLVADDSALMRKTLKSLIESDPSLVVIDTARDGEDAVEKARKLQPDVITMDVNMPKMDGLTALQIIVEEEIAPVVVVSSLTQEGSVTAFEALELGAFDYVPKPGGTVSLNIGAVRDEIIYKIKAAYEASRSTKVMRRLASAKSKVKIDTSKKIVTPSPVSVDFYAVAIGISTGGPKTIYDVLPQLPADLNAAVFLVQHMPPSFTAQYAERLDQYCQLKVVEASDGMQVTPGVVYVGKGGFHLKLRRADGGLKIWLSRIPKHMFMPSADVMMESVLEHFGPKTVGVLMTGMGDDGANAMVKIKQAGGYTIAESEETAIVFGMPAEAIRRGGACEVLPSYEIASRILRKVGVRRG</sequence>
<dbReference type="OrthoDB" id="9793421at2"/>
<comment type="catalytic activity">
    <reaction evidence="5">
        <text>L-glutaminyl-[protein] + H2O = L-glutamyl-[protein] + NH4(+)</text>
        <dbReference type="Rhea" id="RHEA:16441"/>
        <dbReference type="Rhea" id="RHEA-COMP:10207"/>
        <dbReference type="Rhea" id="RHEA-COMP:10208"/>
        <dbReference type="ChEBI" id="CHEBI:15377"/>
        <dbReference type="ChEBI" id="CHEBI:28938"/>
        <dbReference type="ChEBI" id="CHEBI:29973"/>
        <dbReference type="ChEBI" id="CHEBI:30011"/>
        <dbReference type="EC" id="3.5.1.44"/>
    </reaction>
</comment>
<dbReference type="CDD" id="cd16432">
    <property type="entry name" value="CheB_Rec"/>
    <property type="match status" value="1"/>
</dbReference>
<evidence type="ECO:0000256" key="7">
    <source>
        <dbReference type="PROSITE-ProRule" id="PRU00169"/>
    </source>
</evidence>
<dbReference type="Proteomes" id="UP000077469">
    <property type="component" value="Chromosome"/>
</dbReference>
<dbReference type="Pfam" id="PF00072">
    <property type="entry name" value="Response_reg"/>
    <property type="match status" value="1"/>
</dbReference>
<comment type="function">
    <text evidence="5">Involved in chemotaxis. Part of a chemotaxis signal transduction system that modulates chemotaxis in response to various stimuli. Catalyzes the demethylation of specific methylglutamate residues introduced into the chemoreceptors (methyl-accepting chemotaxis proteins or MCP) by CheR. Also mediates the irreversible deamidation of specific glutamine residues to glutamic acid.</text>
</comment>
<proteinExistence type="inferred from homology"/>
<protein>
    <recommendedName>
        <fullName evidence="5">Protein-glutamate methylesterase/protein-glutamine glutaminase</fullName>
        <ecNumber evidence="5">3.1.1.61</ecNumber>
        <ecNumber evidence="5">3.5.1.44</ecNumber>
    </recommendedName>
</protein>
<dbReference type="PaxDb" id="1123384-AJ81_07710"/>
<dbReference type="SUPFAM" id="SSF52738">
    <property type="entry name" value="Methylesterase CheB, C-terminal domain"/>
    <property type="match status" value="1"/>
</dbReference>
<keyword evidence="1 5" id="KW-0963">Cytoplasm</keyword>
<dbReference type="Gene3D" id="3.40.50.180">
    <property type="entry name" value="Methylesterase CheB, C-terminal domain"/>
    <property type="match status" value="1"/>
</dbReference>
<dbReference type="KEGG" id="phy:AJ81_07710"/>
<dbReference type="PATRIC" id="fig|1123384.7.peg.1547"/>
<dbReference type="RefSeq" id="WP_031504178.1">
    <property type="nucleotide sequence ID" value="NC_022795.1"/>
</dbReference>
<dbReference type="EC" id="3.5.1.44" evidence="5"/>
<dbReference type="EC" id="3.1.1.61" evidence="5"/>
<evidence type="ECO:0000256" key="3">
    <source>
        <dbReference type="ARBA" id="ARBA00022801"/>
    </source>
</evidence>